<evidence type="ECO:0000259" key="2">
    <source>
        <dbReference type="PROSITE" id="PS50104"/>
    </source>
</evidence>
<dbReference type="InterPro" id="IPR035897">
    <property type="entry name" value="Toll_tir_struct_dom_sf"/>
</dbReference>
<comment type="caution">
    <text evidence="3">The sequence shown here is derived from an EMBL/GenBank/DDBJ whole genome shotgun (WGS) entry which is preliminary data.</text>
</comment>
<keyword evidence="1" id="KW-0472">Membrane</keyword>
<feature type="transmembrane region" description="Helical" evidence="1">
    <location>
        <begin position="106"/>
        <end position="127"/>
    </location>
</feature>
<dbReference type="InterPro" id="IPR000157">
    <property type="entry name" value="TIR_dom"/>
</dbReference>
<reference evidence="3 4" key="1">
    <citation type="submission" date="2020-01" db="EMBL/GenBank/DDBJ databases">
        <title>Bacteria diversity of Porities sp.</title>
        <authorList>
            <person name="Wang G."/>
        </authorList>
    </citation>
    <scope>NUCLEOTIDE SEQUENCE [LARGE SCALE GENOMIC DNA]</scope>
    <source>
        <strain evidence="3 4">R33</strain>
    </source>
</reference>
<evidence type="ECO:0000313" key="4">
    <source>
        <dbReference type="Proteomes" id="UP000475249"/>
    </source>
</evidence>
<keyword evidence="1" id="KW-1133">Transmembrane helix</keyword>
<proteinExistence type="predicted"/>
<dbReference type="EMBL" id="WXYO01000009">
    <property type="protein sequence ID" value="NAS14317.1"/>
    <property type="molecule type" value="Genomic_DNA"/>
</dbReference>
<name>A0A6L9EHR5_9FLAO</name>
<gene>
    <name evidence="3" type="ORF">GTQ38_20060</name>
</gene>
<accession>A0A6L9EHR5</accession>
<dbReference type="Proteomes" id="UP000475249">
    <property type="component" value="Unassembled WGS sequence"/>
</dbReference>
<dbReference type="PROSITE" id="PS50104">
    <property type="entry name" value="TIR"/>
    <property type="match status" value="1"/>
</dbReference>
<feature type="domain" description="TIR" evidence="2">
    <location>
        <begin position="142"/>
        <end position="262"/>
    </location>
</feature>
<keyword evidence="4" id="KW-1185">Reference proteome</keyword>
<keyword evidence="1" id="KW-0812">Transmembrane</keyword>
<dbReference type="RefSeq" id="WP_161437358.1">
    <property type="nucleotide sequence ID" value="NZ_WXYO01000009.1"/>
</dbReference>
<dbReference type="SUPFAM" id="SSF52200">
    <property type="entry name" value="Toll/Interleukin receptor TIR domain"/>
    <property type="match status" value="1"/>
</dbReference>
<dbReference type="GO" id="GO:0007165">
    <property type="term" value="P:signal transduction"/>
    <property type="evidence" value="ECO:0007669"/>
    <property type="project" value="InterPro"/>
</dbReference>
<dbReference type="Pfam" id="PF13676">
    <property type="entry name" value="TIR_2"/>
    <property type="match status" value="1"/>
</dbReference>
<feature type="transmembrane region" description="Helical" evidence="1">
    <location>
        <begin position="67"/>
        <end position="86"/>
    </location>
</feature>
<evidence type="ECO:0000256" key="1">
    <source>
        <dbReference type="SAM" id="Phobius"/>
    </source>
</evidence>
<evidence type="ECO:0000313" key="3">
    <source>
        <dbReference type="EMBL" id="NAS14317.1"/>
    </source>
</evidence>
<protein>
    <submittedName>
        <fullName evidence="3">TIR domain-containing protein</fullName>
    </submittedName>
</protein>
<dbReference type="Gene3D" id="3.40.50.10140">
    <property type="entry name" value="Toll/interleukin-1 receptor homology (TIR) domain"/>
    <property type="match status" value="1"/>
</dbReference>
<feature type="transmembrane region" description="Helical" evidence="1">
    <location>
        <begin position="37"/>
        <end position="55"/>
    </location>
</feature>
<sequence>MRRLKKRLSLILLTGLVLLSLILLGQSFGNKYANLTYLAWLWLIVLYVAPLVLLFKSPTSGKATGTIPLTALTSLFVLVSLLAILLQPFAVDSWANDSEGAHVTRIRTLMSSLYILIPLELLILFLIRKYFKAETRILTLPDTPTAFISYNHKDHDLAENIQKRLEAASIEVIIDHEDMQAGENIEGFIQDSILASTVTISLVSNASLSSGWVAMETIDTFFLERYLKHRKFVACYLEDDFFKDNYVIETVKKIDEQLETKLKHKAEQDLLNIDSRNLNNEITRLRKLRNEIDQIVSRLKGSLSLDVRPATFDQSMQRLIEMIKSED</sequence>
<organism evidence="3 4">
    <name type="scientific">Poritiphilus flavus</name>
    <dbReference type="NCBI Taxonomy" id="2697053"/>
    <lineage>
        <taxon>Bacteria</taxon>
        <taxon>Pseudomonadati</taxon>
        <taxon>Bacteroidota</taxon>
        <taxon>Flavobacteriia</taxon>
        <taxon>Flavobacteriales</taxon>
        <taxon>Flavobacteriaceae</taxon>
        <taxon>Poritiphilus</taxon>
    </lineage>
</organism>
<dbReference type="AlphaFoldDB" id="A0A6L9EHR5"/>